<protein>
    <submittedName>
        <fullName evidence="1">Uncharacterized protein</fullName>
    </submittedName>
</protein>
<reference evidence="1 2" key="1">
    <citation type="submission" date="2019-05" db="EMBL/GenBank/DDBJ databases">
        <title>Another draft genome of Portunus trituberculatus and its Hox gene families provides insights of decapod evolution.</title>
        <authorList>
            <person name="Jeong J.-H."/>
            <person name="Song I."/>
            <person name="Kim S."/>
            <person name="Choi T."/>
            <person name="Kim D."/>
            <person name="Ryu S."/>
            <person name="Kim W."/>
        </authorList>
    </citation>
    <scope>NUCLEOTIDE SEQUENCE [LARGE SCALE GENOMIC DNA]</scope>
    <source>
        <tissue evidence="1">Muscle</tissue>
    </source>
</reference>
<proteinExistence type="predicted"/>
<comment type="caution">
    <text evidence="1">The sequence shown here is derived from an EMBL/GenBank/DDBJ whole genome shotgun (WGS) entry which is preliminary data.</text>
</comment>
<organism evidence="1 2">
    <name type="scientific">Portunus trituberculatus</name>
    <name type="common">Swimming crab</name>
    <name type="synonym">Neptunus trituberculatus</name>
    <dbReference type="NCBI Taxonomy" id="210409"/>
    <lineage>
        <taxon>Eukaryota</taxon>
        <taxon>Metazoa</taxon>
        <taxon>Ecdysozoa</taxon>
        <taxon>Arthropoda</taxon>
        <taxon>Crustacea</taxon>
        <taxon>Multicrustacea</taxon>
        <taxon>Malacostraca</taxon>
        <taxon>Eumalacostraca</taxon>
        <taxon>Eucarida</taxon>
        <taxon>Decapoda</taxon>
        <taxon>Pleocyemata</taxon>
        <taxon>Brachyura</taxon>
        <taxon>Eubrachyura</taxon>
        <taxon>Portunoidea</taxon>
        <taxon>Portunidae</taxon>
        <taxon>Portuninae</taxon>
        <taxon>Portunus</taxon>
    </lineage>
</organism>
<dbReference type="EMBL" id="VSRR010003094">
    <property type="protein sequence ID" value="MPC34631.1"/>
    <property type="molecule type" value="Genomic_DNA"/>
</dbReference>
<dbReference type="AlphaFoldDB" id="A0A5B7EJL9"/>
<accession>A0A5B7EJL9</accession>
<name>A0A5B7EJL9_PORTR</name>
<keyword evidence="2" id="KW-1185">Reference proteome</keyword>
<evidence type="ECO:0000313" key="1">
    <source>
        <dbReference type="EMBL" id="MPC34631.1"/>
    </source>
</evidence>
<gene>
    <name evidence="1" type="ORF">E2C01_028027</name>
</gene>
<evidence type="ECO:0000313" key="2">
    <source>
        <dbReference type="Proteomes" id="UP000324222"/>
    </source>
</evidence>
<sequence length="140" mass="15529">MKWQKSNANPLPFPSPTFVLAATTTVLTSTTTTCCTGRGHVGGKSPEFIPTLAEQRKVQTKWLKETLTRHSDRLRERYDVTGELRFCHVATMGPPSLNSNRQACTRWSVATLPPKVNFAKLRFANALELPQVTDGSPACR</sequence>
<dbReference type="Proteomes" id="UP000324222">
    <property type="component" value="Unassembled WGS sequence"/>
</dbReference>